<dbReference type="STRING" id="239498.AXK60_23005"/>
<dbReference type="Proteomes" id="UP000070409">
    <property type="component" value="Unassembled WGS sequence"/>
</dbReference>
<proteinExistence type="predicted"/>
<evidence type="ECO:0000313" key="3">
    <source>
        <dbReference type="Proteomes" id="UP000070258"/>
    </source>
</evidence>
<organism evidence="2 3">
    <name type="scientific">Tsukamurella pseudospumae</name>
    <dbReference type="NCBI Taxonomy" id="239498"/>
    <lineage>
        <taxon>Bacteria</taxon>
        <taxon>Bacillati</taxon>
        <taxon>Actinomycetota</taxon>
        <taxon>Actinomycetes</taxon>
        <taxon>Mycobacteriales</taxon>
        <taxon>Tsukamurellaceae</taxon>
        <taxon>Tsukamurella</taxon>
    </lineage>
</organism>
<evidence type="ECO:0000313" key="2">
    <source>
        <dbReference type="EMBL" id="KXP13840.1"/>
    </source>
</evidence>
<protein>
    <submittedName>
        <fullName evidence="2">Uncharacterized protein</fullName>
    </submittedName>
</protein>
<dbReference type="EMBL" id="LSRE01000015">
    <property type="protein sequence ID" value="KXO97851.1"/>
    <property type="molecule type" value="Genomic_DNA"/>
</dbReference>
<dbReference type="Proteomes" id="UP000070258">
    <property type="component" value="Unassembled WGS sequence"/>
</dbReference>
<gene>
    <name evidence="2" type="ORF">AXK60_23005</name>
    <name evidence="1" type="ORF">AXK61_20995</name>
</gene>
<dbReference type="AlphaFoldDB" id="A0A138ATR8"/>
<evidence type="ECO:0000313" key="1">
    <source>
        <dbReference type="EMBL" id="KXO97851.1"/>
    </source>
</evidence>
<sequence>MRYDMVLTGTGSGAIHGDFGLFARALATRLRARSLSITENGRQADIRVGDHGRVAPGMVATAPDEFAVLIESDWADDMEHNAFGDLVHTAVADVLPGVQVVLLNPADDEPLRTIVRHGPSAA</sequence>
<name>A0A138ATR8_9ACTN</name>
<reference evidence="3" key="2">
    <citation type="submission" date="2016-02" db="EMBL/GenBank/DDBJ databases">
        <authorList>
            <person name="Wen L."/>
            <person name="He K."/>
            <person name="Yang H."/>
        </authorList>
    </citation>
    <scope>NUCLEOTIDE SEQUENCE [LARGE SCALE GENOMIC DNA]</scope>
    <source>
        <strain evidence="3">JCM 15929</strain>
    </source>
</reference>
<reference evidence="1 4" key="1">
    <citation type="submission" date="2016-02" db="EMBL/GenBank/DDBJ databases">
        <authorList>
            <person name="Teng J.L."/>
            <person name="Tang Y."/>
            <person name="Huang Y."/>
            <person name="Guo F."/>
            <person name="Wei W."/>
            <person name="Chen J.H."/>
            <person name="Wong S.Y."/>
            <person name="Lau S.K."/>
            <person name="Woo P.C."/>
        </authorList>
    </citation>
    <scope>NUCLEOTIDE SEQUENCE [LARGE SCALE GENOMIC DNA]</scope>
    <source>
        <strain evidence="1 4">JCM 13375</strain>
    </source>
</reference>
<evidence type="ECO:0000313" key="4">
    <source>
        <dbReference type="Proteomes" id="UP000070409"/>
    </source>
</evidence>
<dbReference type="EMBL" id="LSRF01000010">
    <property type="protein sequence ID" value="KXP13840.1"/>
    <property type="molecule type" value="Genomic_DNA"/>
</dbReference>
<comment type="caution">
    <text evidence="2">The sequence shown here is derived from an EMBL/GenBank/DDBJ whole genome shotgun (WGS) entry which is preliminary data.</text>
</comment>
<keyword evidence="4" id="KW-1185">Reference proteome</keyword>
<dbReference type="RefSeq" id="WP_068570403.1">
    <property type="nucleotide sequence ID" value="NZ_LSRF01000010.1"/>
</dbReference>
<reference evidence="2" key="3">
    <citation type="submission" date="2016-02" db="EMBL/GenBank/DDBJ databases">
        <authorList>
            <person name="Teng J.L."/>
            <person name="Yang Y."/>
            <person name="Huang Y."/>
            <person name="Guo F."/>
            <person name="Wei W."/>
            <person name="Chen J.H."/>
            <person name="Wong S.Y."/>
            <person name="Lau S.K."/>
            <person name="Woo P.C."/>
        </authorList>
    </citation>
    <scope>NUCLEOTIDE SEQUENCE</scope>
    <source>
        <strain evidence="2">JCM 15929</strain>
    </source>
</reference>
<accession>A0A138ATR8</accession>